<dbReference type="AlphaFoldDB" id="A0A1Y2K3C7"/>
<feature type="domain" description="ABM" evidence="1">
    <location>
        <begin position="2"/>
        <end position="93"/>
    </location>
</feature>
<gene>
    <name evidence="2" type="ORF">MAIT1_02675</name>
</gene>
<evidence type="ECO:0000313" key="3">
    <source>
        <dbReference type="Proteomes" id="UP000194003"/>
    </source>
</evidence>
<comment type="caution">
    <text evidence="2">The sequence shown here is derived from an EMBL/GenBank/DDBJ whole genome shotgun (WGS) entry which is preliminary data.</text>
</comment>
<organism evidence="2 3">
    <name type="scientific">Magnetofaba australis IT-1</name>
    <dbReference type="NCBI Taxonomy" id="1434232"/>
    <lineage>
        <taxon>Bacteria</taxon>
        <taxon>Pseudomonadati</taxon>
        <taxon>Pseudomonadota</taxon>
        <taxon>Magnetococcia</taxon>
        <taxon>Magnetococcales</taxon>
        <taxon>Magnetococcaceae</taxon>
        <taxon>Magnetofaba</taxon>
    </lineage>
</organism>
<dbReference type="InterPro" id="IPR050404">
    <property type="entry name" value="Heme-degrading_MO"/>
</dbReference>
<dbReference type="STRING" id="1434232.MAIT1_02675"/>
<dbReference type="OrthoDB" id="9798115at2"/>
<dbReference type="GO" id="GO:0004497">
    <property type="term" value="F:monooxygenase activity"/>
    <property type="evidence" value="ECO:0007669"/>
    <property type="project" value="UniProtKB-KW"/>
</dbReference>
<accession>A0A1Y2K3C7</accession>
<evidence type="ECO:0000259" key="1">
    <source>
        <dbReference type="PROSITE" id="PS51725"/>
    </source>
</evidence>
<keyword evidence="2" id="KW-0560">Oxidoreductase</keyword>
<dbReference type="SUPFAM" id="SSF54909">
    <property type="entry name" value="Dimeric alpha+beta barrel"/>
    <property type="match status" value="1"/>
</dbReference>
<keyword evidence="2" id="KW-0503">Monooxygenase</keyword>
<keyword evidence="3" id="KW-1185">Reference proteome</keyword>
<name>A0A1Y2K3C7_9PROT</name>
<dbReference type="PANTHER" id="PTHR34474">
    <property type="entry name" value="SIGNAL TRANSDUCTION PROTEIN TRAP"/>
    <property type="match status" value="1"/>
</dbReference>
<dbReference type="Pfam" id="PF03992">
    <property type="entry name" value="ABM"/>
    <property type="match status" value="1"/>
</dbReference>
<dbReference type="PROSITE" id="PS51725">
    <property type="entry name" value="ABM"/>
    <property type="match status" value="1"/>
</dbReference>
<dbReference type="InterPro" id="IPR007138">
    <property type="entry name" value="ABM_dom"/>
</dbReference>
<dbReference type="EMBL" id="LVJN01000020">
    <property type="protein sequence ID" value="OSM02521.1"/>
    <property type="molecule type" value="Genomic_DNA"/>
</dbReference>
<reference evidence="2 3" key="1">
    <citation type="journal article" date="2016" name="BMC Genomics">
        <title>Combined genomic and structural analyses of a cultured magnetotactic bacterium reveals its niche adaptation to a dynamic environment.</title>
        <authorList>
            <person name="Araujo A.C."/>
            <person name="Morillo V."/>
            <person name="Cypriano J."/>
            <person name="Teixeira L.C."/>
            <person name="Leao P."/>
            <person name="Lyra S."/>
            <person name="Almeida L.G."/>
            <person name="Bazylinski D.A."/>
            <person name="Vasconcellos A.T."/>
            <person name="Abreu F."/>
            <person name="Lins U."/>
        </authorList>
    </citation>
    <scope>NUCLEOTIDE SEQUENCE [LARGE SCALE GENOMIC DNA]</scope>
    <source>
        <strain evidence="2 3">IT-1</strain>
    </source>
</reference>
<dbReference type="Proteomes" id="UP000194003">
    <property type="component" value="Unassembled WGS sequence"/>
</dbReference>
<protein>
    <submittedName>
        <fullName evidence="2">Putative antibiotic biosynthesis monooxygenase</fullName>
    </submittedName>
</protein>
<dbReference type="PANTHER" id="PTHR34474:SF2">
    <property type="entry name" value="SIGNAL TRANSDUCTION PROTEIN TRAP"/>
    <property type="match status" value="1"/>
</dbReference>
<dbReference type="Gene3D" id="3.30.70.100">
    <property type="match status" value="1"/>
</dbReference>
<proteinExistence type="predicted"/>
<evidence type="ECO:0000313" key="2">
    <source>
        <dbReference type="EMBL" id="OSM02521.1"/>
    </source>
</evidence>
<sequence length="107" mass="12290">MVVVTNRIPVHKEHWEEFEARFKDRAGLVDGCAGFIRNLVLRPEGDSTDYHVVMTFWEDEASFVAWTKSDAFVQAHKKARETPREFYKGSNVFEMFSVISDSADNSA</sequence>
<dbReference type="InterPro" id="IPR011008">
    <property type="entry name" value="Dimeric_a/b-barrel"/>
</dbReference>
<dbReference type="RefSeq" id="WP_085445375.1">
    <property type="nucleotide sequence ID" value="NZ_LVJN01000020.1"/>
</dbReference>